<dbReference type="Proteomes" id="UP000663844">
    <property type="component" value="Unassembled WGS sequence"/>
</dbReference>
<comment type="caution">
    <text evidence="2">The sequence shown here is derived from an EMBL/GenBank/DDBJ whole genome shotgun (WGS) entry which is preliminary data.</text>
</comment>
<feature type="transmembrane region" description="Helical" evidence="1">
    <location>
        <begin position="28"/>
        <end position="53"/>
    </location>
</feature>
<keyword evidence="1" id="KW-1133">Transmembrane helix</keyword>
<protein>
    <recommendedName>
        <fullName evidence="4">CLLAC-motif containing domain-containing protein</fullName>
    </recommendedName>
</protein>
<evidence type="ECO:0008006" key="4">
    <source>
        <dbReference type="Google" id="ProtNLM"/>
    </source>
</evidence>
<feature type="non-terminal residue" evidence="2">
    <location>
        <position position="96"/>
    </location>
</feature>
<organism evidence="2 3">
    <name type="scientific">Adineta steineri</name>
    <dbReference type="NCBI Taxonomy" id="433720"/>
    <lineage>
        <taxon>Eukaryota</taxon>
        <taxon>Metazoa</taxon>
        <taxon>Spiralia</taxon>
        <taxon>Gnathifera</taxon>
        <taxon>Rotifera</taxon>
        <taxon>Eurotatoria</taxon>
        <taxon>Bdelloidea</taxon>
        <taxon>Adinetida</taxon>
        <taxon>Adinetidae</taxon>
        <taxon>Adineta</taxon>
    </lineage>
</organism>
<dbReference type="EMBL" id="CAJOAZ010028108">
    <property type="protein sequence ID" value="CAF4414826.1"/>
    <property type="molecule type" value="Genomic_DNA"/>
</dbReference>
<evidence type="ECO:0000313" key="2">
    <source>
        <dbReference type="EMBL" id="CAF4414826.1"/>
    </source>
</evidence>
<dbReference type="AlphaFoldDB" id="A0A820Q7L0"/>
<evidence type="ECO:0000313" key="3">
    <source>
        <dbReference type="Proteomes" id="UP000663844"/>
    </source>
</evidence>
<proteinExistence type="predicted"/>
<keyword evidence="1" id="KW-0812">Transmembrane</keyword>
<evidence type="ECO:0000256" key="1">
    <source>
        <dbReference type="SAM" id="Phobius"/>
    </source>
</evidence>
<keyword evidence="1" id="KW-0472">Membrane</keyword>
<accession>A0A820Q7L0</accession>
<reference evidence="2" key="1">
    <citation type="submission" date="2021-02" db="EMBL/GenBank/DDBJ databases">
        <authorList>
            <person name="Nowell W R."/>
        </authorList>
    </citation>
    <scope>NUCLEOTIDE SEQUENCE</scope>
</reference>
<sequence length="96" mass="10774">MHTNQVYIELDTVNNGLHKWWHRRWVKIIGIFIIILIIFAVTLTLMLNFVIFAPNKSETSTTIATSSSPLTTTTVSLVTPTTTLPRTTATITTQQS</sequence>
<gene>
    <name evidence="2" type="ORF">OXD698_LOCUS52265</name>
</gene>
<name>A0A820Q7L0_9BILA</name>